<accession>A0A8S3J228</accession>
<evidence type="ECO:0000313" key="2">
    <source>
        <dbReference type="Proteomes" id="UP000681720"/>
    </source>
</evidence>
<feature type="non-terminal residue" evidence="1">
    <location>
        <position position="1"/>
    </location>
</feature>
<comment type="caution">
    <text evidence="1">The sequence shown here is derived from an EMBL/GenBank/DDBJ whole genome shotgun (WGS) entry which is preliminary data.</text>
</comment>
<sequence>MELQVIDDNLNELAKDIEELEGKNDAHLFMENLLQQQEKLIEKRKKLVPSGNVCHIHQGNGPYTVSNVPGCWFFKIPHKDGNEKNVGNPLAKSFATKIADGTLRAHESTAAKWLLEWSKMLSYWENNEKRIKSQMAVQIKDDGTAIILPRVVVSGTVTRRAVEPTWLTASNAQ</sequence>
<name>A0A8S3J228_9BILA</name>
<dbReference type="GO" id="GO:0003677">
    <property type="term" value="F:DNA binding"/>
    <property type="evidence" value="ECO:0007669"/>
    <property type="project" value="InterPro"/>
</dbReference>
<dbReference type="PANTHER" id="PTHR10267:SF0">
    <property type="entry name" value="DNA POLYMERASE SUBUNIT GAMMA-1"/>
    <property type="match status" value="1"/>
</dbReference>
<reference evidence="1" key="1">
    <citation type="submission" date="2021-02" db="EMBL/GenBank/DDBJ databases">
        <authorList>
            <person name="Nowell W R."/>
        </authorList>
    </citation>
    <scope>NUCLEOTIDE SEQUENCE</scope>
</reference>
<dbReference type="GO" id="GO:0006264">
    <property type="term" value="P:mitochondrial DNA replication"/>
    <property type="evidence" value="ECO:0007669"/>
    <property type="project" value="TreeGrafter"/>
</dbReference>
<gene>
    <name evidence="1" type="ORF">GIL414_LOCUS78952</name>
</gene>
<dbReference type="AlphaFoldDB" id="A0A8S3J228"/>
<dbReference type="GO" id="GO:0003887">
    <property type="term" value="F:DNA-directed DNA polymerase activity"/>
    <property type="evidence" value="ECO:0007669"/>
    <property type="project" value="TreeGrafter"/>
</dbReference>
<protein>
    <submittedName>
        <fullName evidence="1">Uncharacterized protein</fullName>
    </submittedName>
</protein>
<evidence type="ECO:0000313" key="1">
    <source>
        <dbReference type="EMBL" id="CAF5208433.1"/>
    </source>
</evidence>
<organism evidence="1 2">
    <name type="scientific">Rotaria magnacalcarata</name>
    <dbReference type="NCBI Taxonomy" id="392030"/>
    <lineage>
        <taxon>Eukaryota</taxon>
        <taxon>Metazoa</taxon>
        <taxon>Spiralia</taxon>
        <taxon>Gnathifera</taxon>
        <taxon>Rotifera</taxon>
        <taxon>Eurotatoria</taxon>
        <taxon>Bdelloidea</taxon>
        <taxon>Philodinida</taxon>
        <taxon>Philodinidae</taxon>
        <taxon>Rotaria</taxon>
    </lineage>
</organism>
<proteinExistence type="predicted"/>
<dbReference type="PANTHER" id="PTHR10267">
    <property type="entry name" value="DNA POLYMERASE SUBUNIT GAMMA-1"/>
    <property type="match status" value="1"/>
</dbReference>
<dbReference type="SUPFAM" id="SSF56672">
    <property type="entry name" value="DNA/RNA polymerases"/>
    <property type="match status" value="1"/>
</dbReference>
<dbReference type="GO" id="GO:0008408">
    <property type="term" value="F:3'-5' exonuclease activity"/>
    <property type="evidence" value="ECO:0007669"/>
    <property type="project" value="TreeGrafter"/>
</dbReference>
<dbReference type="InterPro" id="IPR043502">
    <property type="entry name" value="DNA/RNA_pol_sf"/>
</dbReference>
<dbReference type="GO" id="GO:0005760">
    <property type="term" value="C:gamma DNA polymerase complex"/>
    <property type="evidence" value="ECO:0007669"/>
    <property type="project" value="InterPro"/>
</dbReference>
<dbReference type="InterPro" id="IPR002297">
    <property type="entry name" value="DNA-dir_DNA_pol_A_mt"/>
</dbReference>
<dbReference type="EMBL" id="CAJOBJ010351163">
    <property type="protein sequence ID" value="CAF5208433.1"/>
    <property type="molecule type" value="Genomic_DNA"/>
</dbReference>
<dbReference type="Proteomes" id="UP000681720">
    <property type="component" value="Unassembled WGS sequence"/>
</dbReference>